<evidence type="ECO:0000313" key="3">
    <source>
        <dbReference type="Proteomes" id="UP000642748"/>
    </source>
</evidence>
<feature type="transmembrane region" description="Helical" evidence="1">
    <location>
        <begin position="308"/>
        <end position="329"/>
    </location>
</feature>
<feature type="transmembrane region" description="Helical" evidence="1">
    <location>
        <begin position="79"/>
        <end position="101"/>
    </location>
</feature>
<keyword evidence="1" id="KW-0812">Transmembrane</keyword>
<proteinExistence type="predicted"/>
<gene>
    <name evidence="2" type="ORF">Raf01_78620</name>
</gene>
<dbReference type="PANTHER" id="PTHR36840:SF1">
    <property type="entry name" value="BLL5714 PROTEIN"/>
    <property type="match status" value="1"/>
</dbReference>
<reference evidence="2" key="1">
    <citation type="submission" date="2021-01" db="EMBL/GenBank/DDBJ databases">
        <title>Whole genome shotgun sequence of Rugosimonospora africana NBRC 104875.</title>
        <authorList>
            <person name="Komaki H."/>
            <person name="Tamura T."/>
        </authorList>
    </citation>
    <scope>NUCLEOTIDE SEQUENCE</scope>
    <source>
        <strain evidence="2">NBRC 104875</strain>
    </source>
</reference>
<keyword evidence="3" id="KW-1185">Reference proteome</keyword>
<dbReference type="InterPro" id="IPR010640">
    <property type="entry name" value="Low_temperature_requirement_A"/>
</dbReference>
<dbReference type="Proteomes" id="UP000642748">
    <property type="component" value="Unassembled WGS sequence"/>
</dbReference>
<keyword evidence="1" id="KW-1133">Transmembrane helix</keyword>
<feature type="transmembrane region" description="Helical" evidence="1">
    <location>
        <begin position="21"/>
        <end position="40"/>
    </location>
</feature>
<feature type="transmembrane region" description="Helical" evidence="1">
    <location>
        <begin position="107"/>
        <end position="127"/>
    </location>
</feature>
<feature type="transmembrane region" description="Helical" evidence="1">
    <location>
        <begin position="52"/>
        <end position="72"/>
    </location>
</feature>
<feature type="transmembrane region" description="Helical" evidence="1">
    <location>
        <begin position="277"/>
        <end position="296"/>
    </location>
</feature>
<keyword evidence="1" id="KW-0472">Membrane</keyword>
<protein>
    <submittedName>
        <fullName evidence="2">Membrane protein</fullName>
    </submittedName>
</protein>
<name>A0A8J3VUX5_9ACTN</name>
<evidence type="ECO:0000313" key="2">
    <source>
        <dbReference type="EMBL" id="GIH19690.1"/>
    </source>
</evidence>
<comment type="caution">
    <text evidence="2">The sequence shown here is derived from an EMBL/GenBank/DDBJ whole genome shotgun (WGS) entry which is preliminary data.</text>
</comment>
<feature type="transmembrane region" description="Helical" evidence="1">
    <location>
        <begin position="139"/>
        <end position="159"/>
    </location>
</feature>
<dbReference type="PANTHER" id="PTHR36840">
    <property type="entry name" value="BLL5714 PROTEIN"/>
    <property type="match status" value="1"/>
</dbReference>
<sequence length="400" mass="43351">MATTARLLRRSDAPQRATLLELLYDVVFVAAFALTSTRLAENLSWLAAARTLVILMAIWWIWTSIVLLTNFYDPERAPIQTIVTTTMLGVTLMAVATPSAFTGHAGVFAGAYVGIHLVKGILLIAALRGEAHAEARARAARFLFWFMVAGIAWIAGVLVDATTQLILWAVAISVDVGASVARYPTPRPWPGQVPVVQYEKAGEHFVERYRQVIILALGDLILVPILRISGTGFDLPRIVAFLGAFAKALLLWQLFVHSTDATSLEVERSRRGSGSRLAPYTHFFLVAGVVLTVAGSELVIGRPTGDTPVSWVFVILGGPAVFVASRTIFEYILLDLVSKSRLAWLALLVAVSPAMVLLPPVFVALIATAILLGIDVTDGLQFGWYLPRRSGDPTGEPRKG</sequence>
<accession>A0A8J3VUX5</accession>
<dbReference type="AlphaFoldDB" id="A0A8J3VUX5"/>
<feature type="transmembrane region" description="Helical" evidence="1">
    <location>
        <begin position="341"/>
        <end position="374"/>
    </location>
</feature>
<dbReference type="EMBL" id="BONZ01000084">
    <property type="protein sequence ID" value="GIH19690.1"/>
    <property type="molecule type" value="Genomic_DNA"/>
</dbReference>
<dbReference type="Pfam" id="PF06772">
    <property type="entry name" value="LtrA"/>
    <property type="match status" value="1"/>
</dbReference>
<feature type="transmembrane region" description="Helical" evidence="1">
    <location>
        <begin position="235"/>
        <end position="256"/>
    </location>
</feature>
<feature type="transmembrane region" description="Helical" evidence="1">
    <location>
        <begin position="212"/>
        <end position="229"/>
    </location>
</feature>
<dbReference type="RefSeq" id="WP_203923142.1">
    <property type="nucleotide sequence ID" value="NZ_BONZ01000084.1"/>
</dbReference>
<evidence type="ECO:0000256" key="1">
    <source>
        <dbReference type="SAM" id="Phobius"/>
    </source>
</evidence>
<organism evidence="2 3">
    <name type="scientific">Rugosimonospora africana</name>
    <dbReference type="NCBI Taxonomy" id="556532"/>
    <lineage>
        <taxon>Bacteria</taxon>
        <taxon>Bacillati</taxon>
        <taxon>Actinomycetota</taxon>
        <taxon>Actinomycetes</taxon>
        <taxon>Micromonosporales</taxon>
        <taxon>Micromonosporaceae</taxon>
        <taxon>Rugosimonospora</taxon>
    </lineage>
</organism>